<dbReference type="Pfam" id="PF05970">
    <property type="entry name" value="PIF1"/>
    <property type="match status" value="1"/>
</dbReference>
<evidence type="ECO:0000313" key="3">
    <source>
        <dbReference type="Proteomes" id="UP000515211"/>
    </source>
</evidence>
<protein>
    <recommendedName>
        <fullName evidence="1">ATP-dependent DNA helicase</fullName>
        <ecNumber evidence="1">5.6.2.3</ecNumber>
    </recommendedName>
</protein>
<dbReference type="InterPro" id="IPR027417">
    <property type="entry name" value="P-loop_NTPase"/>
</dbReference>
<reference evidence="4" key="2">
    <citation type="submission" date="2025-08" db="UniProtKB">
        <authorList>
            <consortium name="RefSeq"/>
        </authorList>
    </citation>
    <scope>IDENTIFICATION</scope>
    <source>
        <tissue evidence="4">Whole plant</tissue>
    </source>
</reference>
<dbReference type="GO" id="GO:0016787">
    <property type="term" value="F:hydrolase activity"/>
    <property type="evidence" value="ECO:0007669"/>
    <property type="project" value="UniProtKB-KW"/>
</dbReference>
<dbReference type="GO" id="GO:0000723">
    <property type="term" value="P:telomere maintenance"/>
    <property type="evidence" value="ECO:0007669"/>
    <property type="project" value="InterPro"/>
</dbReference>
<dbReference type="GO" id="GO:0006310">
    <property type="term" value="P:DNA recombination"/>
    <property type="evidence" value="ECO:0007669"/>
    <property type="project" value="UniProtKB-KW"/>
</dbReference>
<dbReference type="AlphaFoldDB" id="A0A6P4CEB3"/>
<accession>A0A6P4CEB3</accession>
<sequence>MEFPSKFVWKANTRKWFLRKSHVVIGRIFFIPPESREIYYLRLLLNLVRGPTSYEQIRTIDGVVYSTFRDACYAYGLLIDDKEYIDAIKEASHWGSGEYLRRLYATLLFSDSMARPEHVWKGIRRMLCDDILHRQRRLLNNQELQIVDEELWDLTLIEIEKLLKSYNKSLRDFPSMPLPDIDTSLMQIMNGGNNKLISDEFRYDKQISTTEHEVYVQQLTNEQKRAYEEVMIVVNRGQGGVFFLYGYGSTGKTFLWKTLTAAIRSKGQIVLTIASSGITSLLLPGGRMTYSRFAIPLNLDEFLTCNIKQNTPLAELIIRAKLIVWNEAPMVNKLCIEALNRIMRNILRFNNIASLEQSFGGKTVVFSGEFRQILLVIPKGCRQEIVNTTINSSYIWDSCKLLTLTRNMRLQADKSNCENNDLREFADWILSIGDGRCGSSIDDKAILIPILQLVDEINIYMMSLNPSEAQTYYSSDTVSESETNNDILASIHTPKFLNTIRCSGVPNHAISVKHMGMDAVRNDVNVDKIGDLDWEEDNNDSEEEFEANYKVDNENDDGDLADNLEVQNEGNAIVSKGDVAVEDGEFSIGMEFGCRDSVISAIKSYTISRGIDYTVYESELQTFYTKCKGYGIGCD</sequence>
<gene>
    <name evidence="4" type="primary">LOC107474885</name>
</gene>
<dbReference type="PANTHER" id="PTHR10492:SF74">
    <property type="entry name" value="ATP-DEPENDENT DNA HELICASE"/>
    <property type="match status" value="1"/>
</dbReference>
<keyword evidence="1" id="KW-0233">DNA recombination</keyword>
<dbReference type="InterPro" id="IPR010285">
    <property type="entry name" value="DNA_helicase_pif1-like_DEAD"/>
</dbReference>
<keyword evidence="1" id="KW-0227">DNA damage</keyword>
<feature type="domain" description="DNA helicase Pif1-like DEAD-box helicase" evidence="2">
    <location>
        <begin position="218"/>
        <end position="439"/>
    </location>
</feature>
<keyword evidence="1" id="KW-0067">ATP-binding</keyword>
<comment type="similarity">
    <text evidence="1">Belongs to the helicase family.</text>
</comment>
<keyword evidence="1" id="KW-0347">Helicase</keyword>
<evidence type="ECO:0000313" key="4">
    <source>
        <dbReference type="RefSeq" id="XP_015950020.2"/>
    </source>
</evidence>
<dbReference type="GeneID" id="107474885"/>
<dbReference type="EC" id="5.6.2.3" evidence="1"/>
<proteinExistence type="inferred from homology"/>
<dbReference type="GO" id="GO:0005524">
    <property type="term" value="F:ATP binding"/>
    <property type="evidence" value="ECO:0007669"/>
    <property type="project" value="UniProtKB-KW"/>
</dbReference>
<comment type="cofactor">
    <cofactor evidence="1">
        <name>Mg(2+)</name>
        <dbReference type="ChEBI" id="CHEBI:18420"/>
    </cofactor>
</comment>
<dbReference type="GO" id="GO:0006281">
    <property type="term" value="P:DNA repair"/>
    <property type="evidence" value="ECO:0007669"/>
    <property type="project" value="UniProtKB-KW"/>
</dbReference>
<dbReference type="Proteomes" id="UP000515211">
    <property type="component" value="Chromosome 2"/>
</dbReference>
<dbReference type="Gene3D" id="3.40.50.300">
    <property type="entry name" value="P-loop containing nucleotide triphosphate hydrolases"/>
    <property type="match status" value="1"/>
</dbReference>
<dbReference type="RefSeq" id="XP_015950020.2">
    <property type="nucleotide sequence ID" value="XM_016094534.2"/>
</dbReference>
<dbReference type="KEGG" id="adu:107474885"/>
<keyword evidence="1" id="KW-0378">Hydrolase</keyword>
<evidence type="ECO:0000259" key="2">
    <source>
        <dbReference type="Pfam" id="PF05970"/>
    </source>
</evidence>
<evidence type="ECO:0000256" key="1">
    <source>
        <dbReference type="RuleBase" id="RU363044"/>
    </source>
</evidence>
<keyword evidence="3" id="KW-1185">Reference proteome</keyword>
<comment type="catalytic activity">
    <reaction evidence="1">
        <text>ATP + H2O = ADP + phosphate + H(+)</text>
        <dbReference type="Rhea" id="RHEA:13065"/>
        <dbReference type="ChEBI" id="CHEBI:15377"/>
        <dbReference type="ChEBI" id="CHEBI:15378"/>
        <dbReference type="ChEBI" id="CHEBI:30616"/>
        <dbReference type="ChEBI" id="CHEBI:43474"/>
        <dbReference type="ChEBI" id="CHEBI:456216"/>
        <dbReference type="EC" id="5.6.2.3"/>
    </reaction>
</comment>
<reference evidence="3" key="1">
    <citation type="journal article" date="2016" name="Nat. Genet.">
        <title>The genome sequences of Arachis duranensis and Arachis ipaensis, the diploid ancestors of cultivated peanut.</title>
        <authorList>
            <person name="Bertioli D.J."/>
            <person name="Cannon S.B."/>
            <person name="Froenicke L."/>
            <person name="Huang G."/>
            <person name="Farmer A.D."/>
            <person name="Cannon E.K."/>
            <person name="Liu X."/>
            <person name="Gao D."/>
            <person name="Clevenger J."/>
            <person name="Dash S."/>
            <person name="Ren L."/>
            <person name="Moretzsohn M.C."/>
            <person name="Shirasawa K."/>
            <person name="Huang W."/>
            <person name="Vidigal B."/>
            <person name="Abernathy B."/>
            <person name="Chu Y."/>
            <person name="Niederhuth C.E."/>
            <person name="Umale P."/>
            <person name="Araujo A.C."/>
            <person name="Kozik A."/>
            <person name="Kim K.D."/>
            <person name="Burow M.D."/>
            <person name="Varshney R.K."/>
            <person name="Wang X."/>
            <person name="Zhang X."/>
            <person name="Barkley N."/>
            <person name="Guimaraes P.M."/>
            <person name="Isobe S."/>
            <person name="Guo B."/>
            <person name="Liao B."/>
            <person name="Stalker H.T."/>
            <person name="Schmitz R.J."/>
            <person name="Scheffler B.E."/>
            <person name="Leal-Bertioli S.C."/>
            <person name="Xun X."/>
            <person name="Jackson S.A."/>
            <person name="Michelmore R."/>
            <person name="Ozias-Akins P."/>
        </authorList>
    </citation>
    <scope>NUCLEOTIDE SEQUENCE [LARGE SCALE GENOMIC DNA]</scope>
    <source>
        <strain evidence="3">cv. V14167</strain>
    </source>
</reference>
<dbReference type="GO" id="GO:0043139">
    <property type="term" value="F:5'-3' DNA helicase activity"/>
    <property type="evidence" value="ECO:0007669"/>
    <property type="project" value="UniProtKB-EC"/>
</dbReference>
<name>A0A6P4CEB3_ARADU</name>
<organism evidence="3 4">
    <name type="scientific">Arachis duranensis</name>
    <name type="common">Wild peanut</name>
    <dbReference type="NCBI Taxonomy" id="130453"/>
    <lineage>
        <taxon>Eukaryota</taxon>
        <taxon>Viridiplantae</taxon>
        <taxon>Streptophyta</taxon>
        <taxon>Embryophyta</taxon>
        <taxon>Tracheophyta</taxon>
        <taxon>Spermatophyta</taxon>
        <taxon>Magnoliopsida</taxon>
        <taxon>eudicotyledons</taxon>
        <taxon>Gunneridae</taxon>
        <taxon>Pentapetalae</taxon>
        <taxon>rosids</taxon>
        <taxon>fabids</taxon>
        <taxon>Fabales</taxon>
        <taxon>Fabaceae</taxon>
        <taxon>Papilionoideae</taxon>
        <taxon>50 kb inversion clade</taxon>
        <taxon>dalbergioids sensu lato</taxon>
        <taxon>Dalbergieae</taxon>
        <taxon>Pterocarpus clade</taxon>
        <taxon>Arachis</taxon>
    </lineage>
</organism>
<keyword evidence="1" id="KW-0234">DNA repair</keyword>
<keyword evidence="1" id="KW-0547">Nucleotide-binding</keyword>
<dbReference type="SUPFAM" id="SSF52540">
    <property type="entry name" value="P-loop containing nucleoside triphosphate hydrolases"/>
    <property type="match status" value="1"/>
</dbReference>
<dbReference type="PANTHER" id="PTHR10492">
    <property type="match status" value="1"/>
</dbReference>